<reference evidence="1" key="1">
    <citation type="submission" date="2020-04" db="EMBL/GenBank/DDBJ databases">
        <authorList>
            <person name="Chiriac C."/>
            <person name="Salcher M."/>
            <person name="Ghai R."/>
            <person name="Kavagutti S V."/>
        </authorList>
    </citation>
    <scope>NUCLEOTIDE SEQUENCE</scope>
</reference>
<evidence type="ECO:0000313" key="1">
    <source>
        <dbReference type="EMBL" id="CAB4148664.1"/>
    </source>
</evidence>
<proteinExistence type="predicted"/>
<dbReference type="EMBL" id="LR796507">
    <property type="protein sequence ID" value="CAB4148664.1"/>
    <property type="molecule type" value="Genomic_DNA"/>
</dbReference>
<gene>
    <name evidence="1" type="ORF">UFOVP525_16</name>
</gene>
<protein>
    <submittedName>
        <fullName evidence="1">Uncharacterized protein</fullName>
    </submittedName>
</protein>
<accession>A0A6J5MPG4</accession>
<organism evidence="1">
    <name type="scientific">uncultured Caudovirales phage</name>
    <dbReference type="NCBI Taxonomy" id="2100421"/>
    <lineage>
        <taxon>Viruses</taxon>
        <taxon>Duplodnaviria</taxon>
        <taxon>Heunggongvirae</taxon>
        <taxon>Uroviricota</taxon>
        <taxon>Caudoviricetes</taxon>
        <taxon>Peduoviridae</taxon>
        <taxon>Maltschvirus</taxon>
        <taxon>Maltschvirus maltsch</taxon>
    </lineage>
</organism>
<sequence length="124" mass="14189">MTQERIDNISEASSAVYAIDYTISRFLALVTREEMETLLPLNSADDDLIQERIRIRLGECRKYVSQWIGHGVDNGRYEIKGRPWISRDGYEWIDARNTDAVDCEEFDNATITLIGGPRDGEVMS</sequence>
<name>A0A6J5MPG4_9CAUD</name>